<gene>
    <name evidence="2" type="ORF">FCE95_02985</name>
</gene>
<keyword evidence="3" id="KW-1185">Reference proteome</keyword>
<comment type="caution">
    <text evidence="2">The sequence shown here is derived from an EMBL/GenBank/DDBJ whole genome shotgun (WGS) entry which is preliminary data.</text>
</comment>
<protein>
    <submittedName>
        <fullName evidence="2">GNAT family N-acetyltransferase</fullName>
    </submittedName>
</protein>
<dbReference type="InterPro" id="IPR000182">
    <property type="entry name" value="GNAT_dom"/>
</dbReference>
<organism evidence="2 3">
    <name type="scientific">Luteimonas gilva</name>
    <dbReference type="NCBI Taxonomy" id="2572684"/>
    <lineage>
        <taxon>Bacteria</taxon>
        <taxon>Pseudomonadati</taxon>
        <taxon>Pseudomonadota</taxon>
        <taxon>Gammaproteobacteria</taxon>
        <taxon>Lysobacterales</taxon>
        <taxon>Lysobacteraceae</taxon>
        <taxon>Luteimonas</taxon>
    </lineage>
</organism>
<dbReference type="EMBL" id="SZUA01000001">
    <property type="protein sequence ID" value="TKR33289.1"/>
    <property type="molecule type" value="Genomic_DNA"/>
</dbReference>
<evidence type="ECO:0000259" key="1">
    <source>
        <dbReference type="Pfam" id="PF13302"/>
    </source>
</evidence>
<dbReference type="OrthoDB" id="1424091at2"/>
<dbReference type="RefSeq" id="WP_137265498.1">
    <property type="nucleotide sequence ID" value="NZ_SZUA01000001.1"/>
</dbReference>
<dbReference type="SUPFAM" id="SSF55729">
    <property type="entry name" value="Acyl-CoA N-acyltransferases (Nat)"/>
    <property type="match status" value="1"/>
</dbReference>
<evidence type="ECO:0000313" key="3">
    <source>
        <dbReference type="Proteomes" id="UP000308707"/>
    </source>
</evidence>
<proteinExistence type="predicted"/>
<name>A0A4U5K2T6_9GAMM</name>
<evidence type="ECO:0000313" key="2">
    <source>
        <dbReference type="EMBL" id="TKR33289.1"/>
    </source>
</evidence>
<dbReference type="GO" id="GO:0016747">
    <property type="term" value="F:acyltransferase activity, transferring groups other than amino-acyl groups"/>
    <property type="evidence" value="ECO:0007669"/>
    <property type="project" value="InterPro"/>
</dbReference>
<keyword evidence="2" id="KW-0808">Transferase</keyword>
<accession>A0A4U5K2T6</accession>
<dbReference type="InterPro" id="IPR016181">
    <property type="entry name" value="Acyl_CoA_acyltransferase"/>
</dbReference>
<dbReference type="Gene3D" id="3.40.630.30">
    <property type="match status" value="1"/>
</dbReference>
<dbReference type="Proteomes" id="UP000308707">
    <property type="component" value="Unassembled WGS sequence"/>
</dbReference>
<reference evidence="2 3" key="1">
    <citation type="submission" date="2019-04" db="EMBL/GenBank/DDBJ databases">
        <title>Reference strain of H23.</title>
        <authorList>
            <person name="Luo X."/>
        </authorList>
    </citation>
    <scope>NUCLEOTIDE SEQUENCE [LARGE SCALE GENOMIC DNA]</scope>
    <source>
        <strain evidence="2 3">H23</strain>
    </source>
</reference>
<feature type="domain" description="N-acetyltransferase" evidence="1">
    <location>
        <begin position="57"/>
        <end position="152"/>
    </location>
</feature>
<sequence>MDYTGLMKPIALPARFAAPTRLTYEDIVANALSREHLREDVAGINASLDLINRTRGGGWPTEAVTEEGNYIDLVWHECEFREGYSFGYAVHTGAGEYIGCCYFYPLGKRTPLSEALAKHDVDVSWWVTPSAYERGYYEKLFRALQRWGTVEFPFASLHFSNRLIPA</sequence>
<dbReference type="Pfam" id="PF13302">
    <property type="entry name" value="Acetyltransf_3"/>
    <property type="match status" value="1"/>
</dbReference>
<dbReference type="AlphaFoldDB" id="A0A4U5K2T6"/>